<dbReference type="InterPro" id="IPR031731">
    <property type="entry name" value="CX9C"/>
</dbReference>
<feature type="domain" description="IMS import disulfide relay-system CHCH-CHCH-like Cx9C" evidence="1">
    <location>
        <begin position="11"/>
        <end position="53"/>
    </location>
</feature>
<dbReference type="PANTHER" id="PTHR47106">
    <property type="entry name" value="COILED-COIL-HELIX-COILED-COIL-HELIX DOMAIN-CONTAINING PROTEIN 5"/>
    <property type="match status" value="1"/>
</dbReference>
<evidence type="ECO:0000259" key="1">
    <source>
        <dbReference type="Pfam" id="PF16860"/>
    </source>
</evidence>
<organism evidence="2 3">
    <name type="scientific">Metschnikowia aff. pulcherrima</name>
    <dbReference type="NCBI Taxonomy" id="2163413"/>
    <lineage>
        <taxon>Eukaryota</taxon>
        <taxon>Fungi</taxon>
        <taxon>Dikarya</taxon>
        <taxon>Ascomycota</taxon>
        <taxon>Saccharomycotina</taxon>
        <taxon>Pichiomycetes</taxon>
        <taxon>Metschnikowiaceae</taxon>
        <taxon>Metschnikowia</taxon>
    </lineage>
</organism>
<dbReference type="STRING" id="2163413.A0A4P6XWA6"/>
<dbReference type="EMBL" id="CP034460">
    <property type="protein sequence ID" value="QBM90284.1"/>
    <property type="molecule type" value="Genomic_DNA"/>
</dbReference>
<dbReference type="GO" id="GO:0045333">
    <property type="term" value="P:cellular respiration"/>
    <property type="evidence" value="ECO:0007669"/>
    <property type="project" value="TreeGrafter"/>
</dbReference>
<dbReference type="InterPro" id="IPR052848">
    <property type="entry name" value="CHCH_domain-containing_protein"/>
</dbReference>
<protein>
    <submittedName>
        <fullName evidence="2">CHCH-CHCH-like Cx9C, IMS import disulfide relay-system</fullName>
    </submittedName>
</protein>
<dbReference type="GO" id="GO:0005758">
    <property type="term" value="C:mitochondrial intermembrane space"/>
    <property type="evidence" value="ECO:0007669"/>
    <property type="project" value="TreeGrafter"/>
</dbReference>
<accession>A0A4P6XWA6</accession>
<proteinExistence type="predicted"/>
<evidence type="ECO:0000313" key="3">
    <source>
        <dbReference type="Proteomes" id="UP000292447"/>
    </source>
</evidence>
<reference evidence="3" key="1">
    <citation type="submission" date="2019-03" db="EMBL/GenBank/DDBJ databases">
        <title>Snf2 controls pulcherriminic acid biosynthesis and connects pigmentation and antifungal activity of the yeast Metschnikowia pulcherrima.</title>
        <authorList>
            <person name="Gore-Lloyd D."/>
            <person name="Sumann I."/>
            <person name="Brachmann A.O."/>
            <person name="Schneeberger K."/>
            <person name="Ortiz-Merino R.A."/>
            <person name="Moreno-Beltran M."/>
            <person name="Schlaefli M."/>
            <person name="Kirner P."/>
            <person name="Santos Kron A."/>
            <person name="Wolfe K.H."/>
            <person name="Piel J."/>
            <person name="Ahrens C.H."/>
            <person name="Henk D."/>
            <person name="Freimoser F.M."/>
        </authorList>
    </citation>
    <scope>NUCLEOTIDE SEQUENCE [LARGE SCALE GENOMIC DNA]</scope>
    <source>
        <strain evidence="3">APC 1.2</strain>
    </source>
</reference>
<dbReference type="Pfam" id="PF16860">
    <property type="entry name" value="CX9C"/>
    <property type="match status" value="1"/>
</dbReference>
<gene>
    <name evidence="2" type="primary">MPUL0E05290</name>
    <name evidence="2" type="ORF">METSCH_E05290</name>
</gene>
<dbReference type="AlphaFoldDB" id="A0A4P6XWA6"/>
<dbReference type="Proteomes" id="UP000292447">
    <property type="component" value="Chromosome V"/>
</dbReference>
<dbReference type="Gene3D" id="1.10.287.2900">
    <property type="match status" value="2"/>
</dbReference>
<name>A0A4P6XWA6_9ASCO</name>
<keyword evidence="3" id="KW-1185">Reference proteome</keyword>
<evidence type="ECO:0000313" key="2">
    <source>
        <dbReference type="EMBL" id="QBM90284.1"/>
    </source>
</evidence>
<dbReference type="PANTHER" id="PTHR47106:SF1">
    <property type="entry name" value="COILED-COIL-HELIX-COILED-COIL-HELIX DOMAIN-CONTAINING PROTEIN 5"/>
    <property type="match status" value="1"/>
</dbReference>
<sequence>MSSSSLDQIMIEDIARHCPLQFLAFHQCMGKPPLEADCAAEQVNLSRCIKQSVPVFQKIHGVCAGKLQAYELCLRMNGSSQAKCQQDLKELRDCALGAVTK</sequence>